<name>A0ABW1AKA2_9ACTN</name>
<feature type="non-terminal residue" evidence="1">
    <location>
        <position position="1"/>
    </location>
</feature>
<organism evidence="1 2">
    <name type="scientific">Actinomadura rugatobispora</name>
    <dbReference type="NCBI Taxonomy" id="1994"/>
    <lineage>
        <taxon>Bacteria</taxon>
        <taxon>Bacillati</taxon>
        <taxon>Actinomycetota</taxon>
        <taxon>Actinomycetes</taxon>
        <taxon>Streptosporangiales</taxon>
        <taxon>Thermomonosporaceae</taxon>
        <taxon>Actinomadura</taxon>
    </lineage>
</organism>
<reference evidence="2" key="1">
    <citation type="journal article" date="2019" name="Int. J. Syst. Evol. Microbiol.">
        <title>The Global Catalogue of Microorganisms (GCM) 10K type strain sequencing project: providing services to taxonomists for standard genome sequencing and annotation.</title>
        <authorList>
            <consortium name="The Broad Institute Genomics Platform"/>
            <consortium name="The Broad Institute Genome Sequencing Center for Infectious Disease"/>
            <person name="Wu L."/>
            <person name="Ma J."/>
        </authorList>
    </citation>
    <scope>NUCLEOTIDE SEQUENCE [LARGE SCALE GENOMIC DNA]</scope>
    <source>
        <strain evidence="2">KCTC 42087</strain>
    </source>
</reference>
<evidence type="ECO:0000313" key="2">
    <source>
        <dbReference type="Proteomes" id="UP001596074"/>
    </source>
</evidence>
<dbReference type="Proteomes" id="UP001596074">
    <property type="component" value="Unassembled WGS sequence"/>
</dbReference>
<keyword evidence="2" id="KW-1185">Reference proteome</keyword>
<protein>
    <submittedName>
        <fullName evidence="1">Uncharacterized protein</fullName>
    </submittedName>
</protein>
<evidence type="ECO:0000313" key="1">
    <source>
        <dbReference type="EMBL" id="MFC5754992.1"/>
    </source>
</evidence>
<dbReference type="EMBL" id="JBHSON010000245">
    <property type="protein sequence ID" value="MFC5754992.1"/>
    <property type="molecule type" value="Genomic_DNA"/>
</dbReference>
<gene>
    <name evidence="1" type="ORF">ACFPZN_56105</name>
</gene>
<comment type="caution">
    <text evidence="1">The sequence shown here is derived from an EMBL/GenBank/DDBJ whole genome shotgun (WGS) entry which is preliminary data.</text>
</comment>
<proteinExistence type="predicted"/>
<dbReference type="InterPro" id="IPR011604">
    <property type="entry name" value="PDDEXK-like_dom_sf"/>
</dbReference>
<dbReference type="RefSeq" id="WP_378293612.1">
    <property type="nucleotide sequence ID" value="NZ_JBHSON010000245.1"/>
</dbReference>
<dbReference type="Gene3D" id="3.90.320.10">
    <property type="match status" value="1"/>
</dbReference>
<sequence>KDENYHWIAIIEASTELLELGMLEYRKTMRAIATGFDTGEWPAPITTDYTDELNDFDLRRLEALRAQA</sequence>
<accession>A0ABW1AKA2</accession>